<dbReference type="Ensembl" id="ENSACCT00020023793.1">
    <property type="protein sequence ID" value="ENSACCP00020022788.1"/>
    <property type="gene ID" value="ENSACCG00020015668.1"/>
</dbReference>
<reference evidence="2" key="2">
    <citation type="submission" date="2025-08" db="UniProtKB">
        <authorList>
            <consortium name="Ensembl"/>
        </authorList>
    </citation>
    <scope>IDENTIFICATION</scope>
</reference>
<keyword evidence="3" id="KW-1185">Reference proteome</keyword>
<dbReference type="GO" id="GO:0000785">
    <property type="term" value="C:chromatin"/>
    <property type="evidence" value="ECO:0007669"/>
    <property type="project" value="TreeGrafter"/>
</dbReference>
<evidence type="ECO:0000256" key="1">
    <source>
        <dbReference type="ARBA" id="ARBA00005277"/>
    </source>
</evidence>
<comment type="similarity">
    <text evidence="1">Belongs to the FAM47 family.</text>
</comment>
<accession>A0A663FE74</accession>
<evidence type="ECO:0000313" key="2">
    <source>
        <dbReference type="Ensembl" id="ENSACCP00020022788.1"/>
    </source>
</evidence>
<evidence type="ECO:0000313" key="3">
    <source>
        <dbReference type="Proteomes" id="UP000472275"/>
    </source>
</evidence>
<sequence>MSFITKSLCYHARGVPQVVFGDKNRCHLRVNSASDLFSKQPEGLLFQFACSRLPWPASYQCPLQQPERPWKQEDFRESRLRFSDSLNGQRWIFLKKGLDDFRDGFPPSSDNMIVYGRKRPVSITLQNRTLKSLSTVPHKKRKKCAKTQVCLSKLSLLQQARRDYVAQIECCLNQQPLILYPRLEKSISAKKIDFEIKKHSLSLSLIKYEPHRLPSQVLTKTSLKKKPNKQWSDDLRVVISRKSSEVLFRFCDSVCTAYGMRDKCEHDERTLRSGFLQVLSQTKWEKIRYGAWYLDPKTWRKQKANEPLKAPEATINSMVNIKKKKKVIMFFCDISMKDYFLMGMSLGTVLCLTATNRCGTDHVIRAEISMVQTSSFTWIRLQLHGTYMWTIALQGK</sequence>
<organism evidence="2 3">
    <name type="scientific">Aquila chrysaetos chrysaetos</name>
    <dbReference type="NCBI Taxonomy" id="223781"/>
    <lineage>
        <taxon>Eukaryota</taxon>
        <taxon>Metazoa</taxon>
        <taxon>Chordata</taxon>
        <taxon>Craniata</taxon>
        <taxon>Vertebrata</taxon>
        <taxon>Euteleostomi</taxon>
        <taxon>Archelosauria</taxon>
        <taxon>Archosauria</taxon>
        <taxon>Dinosauria</taxon>
        <taxon>Saurischia</taxon>
        <taxon>Theropoda</taxon>
        <taxon>Coelurosauria</taxon>
        <taxon>Aves</taxon>
        <taxon>Neognathae</taxon>
        <taxon>Neoaves</taxon>
        <taxon>Telluraves</taxon>
        <taxon>Accipitrimorphae</taxon>
        <taxon>Accipitriformes</taxon>
        <taxon>Accipitridae</taxon>
        <taxon>Accipitrinae</taxon>
        <taxon>Aquila</taxon>
    </lineage>
</organism>
<dbReference type="InterPro" id="IPR032743">
    <property type="entry name" value="FAM47"/>
</dbReference>
<dbReference type="Pfam" id="PF14642">
    <property type="entry name" value="FAM47"/>
    <property type="match status" value="1"/>
</dbReference>
<protein>
    <submittedName>
        <fullName evidence="2">Uncharacterized protein</fullName>
    </submittedName>
</protein>
<dbReference type="InParanoid" id="A0A663FE74"/>
<reference evidence="2" key="3">
    <citation type="submission" date="2025-09" db="UniProtKB">
        <authorList>
            <consortium name="Ensembl"/>
        </authorList>
    </citation>
    <scope>IDENTIFICATION</scope>
</reference>
<dbReference type="GO" id="GO:0045815">
    <property type="term" value="P:transcription initiation-coupled chromatin remodeling"/>
    <property type="evidence" value="ECO:0007669"/>
    <property type="project" value="TreeGrafter"/>
</dbReference>
<dbReference type="GeneTree" id="ENSGT00960000189639"/>
<reference evidence="2" key="1">
    <citation type="submission" date="2021-03" db="EMBL/GenBank/DDBJ databases">
        <authorList>
            <consortium name="Wellcome Sanger Institute Data Sharing"/>
        </authorList>
    </citation>
    <scope>NUCLEOTIDE SEQUENCE [LARGE SCALE GENOMIC DNA]</scope>
</reference>
<dbReference type="PANTHER" id="PTHR46449:SF5">
    <property type="entry name" value="FAMILY WITH SEQUENCE SIMILARITY 47 MEMBER E"/>
    <property type="match status" value="1"/>
</dbReference>
<dbReference type="PANTHER" id="PTHR46449">
    <property type="entry name" value="ZGC:158260"/>
    <property type="match status" value="1"/>
</dbReference>
<dbReference type="AlphaFoldDB" id="A0A663FE74"/>
<dbReference type="Proteomes" id="UP000472275">
    <property type="component" value="Chromosome 1"/>
</dbReference>
<name>A0A663FE74_AQUCH</name>
<proteinExistence type="inferred from homology"/>